<dbReference type="Pfam" id="PF00535">
    <property type="entry name" value="Glycos_transf_2"/>
    <property type="match status" value="1"/>
</dbReference>
<dbReference type="OrthoDB" id="9069044at2"/>
<dbReference type="CDD" id="cd00761">
    <property type="entry name" value="Glyco_tranf_GTA_type"/>
    <property type="match status" value="1"/>
</dbReference>
<protein>
    <submittedName>
        <fullName evidence="2">Rhamnosyltransferase</fullName>
    </submittedName>
</protein>
<evidence type="ECO:0000259" key="1">
    <source>
        <dbReference type="Pfam" id="PF00535"/>
    </source>
</evidence>
<dbReference type="AlphaFoldDB" id="A0A3N2DP83"/>
<dbReference type="PANTHER" id="PTHR43685">
    <property type="entry name" value="GLYCOSYLTRANSFERASE"/>
    <property type="match status" value="1"/>
</dbReference>
<dbReference type="Gene3D" id="3.90.550.10">
    <property type="entry name" value="Spore Coat Polysaccharide Biosynthesis Protein SpsA, Chain A"/>
    <property type="match status" value="1"/>
</dbReference>
<name>A0A3N2DP83_9GAMM</name>
<dbReference type="InterPro" id="IPR001173">
    <property type="entry name" value="Glyco_trans_2-like"/>
</dbReference>
<gene>
    <name evidence="2" type="ORF">EDC56_1954</name>
</gene>
<evidence type="ECO:0000313" key="3">
    <source>
        <dbReference type="Proteomes" id="UP000275394"/>
    </source>
</evidence>
<dbReference type="InterPro" id="IPR050834">
    <property type="entry name" value="Glycosyltransf_2"/>
</dbReference>
<comment type="caution">
    <text evidence="2">The sequence shown here is derived from an EMBL/GenBank/DDBJ whole genome shotgun (WGS) entry which is preliminary data.</text>
</comment>
<dbReference type="PANTHER" id="PTHR43685:SF13">
    <property type="entry name" value="O ANTIGEN BIOSYNTHESIS RHAMNOSYLTRANSFERASE RFBN"/>
    <property type="match status" value="1"/>
</dbReference>
<proteinExistence type="predicted"/>
<dbReference type="GO" id="GO:0016740">
    <property type="term" value="F:transferase activity"/>
    <property type="evidence" value="ECO:0007669"/>
    <property type="project" value="UniProtKB-KW"/>
</dbReference>
<dbReference type="EMBL" id="RKHR01000004">
    <property type="protein sequence ID" value="ROS01512.1"/>
    <property type="molecule type" value="Genomic_DNA"/>
</dbReference>
<feature type="domain" description="Glycosyltransferase 2-like" evidence="1">
    <location>
        <begin position="5"/>
        <end position="130"/>
    </location>
</feature>
<dbReference type="SUPFAM" id="SSF53448">
    <property type="entry name" value="Nucleotide-diphospho-sugar transferases"/>
    <property type="match status" value="1"/>
</dbReference>
<keyword evidence="3" id="KW-1185">Reference proteome</keyword>
<reference evidence="2 3" key="1">
    <citation type="submission" date="2018-11" db="EMBL/GenBank/DDBJ databases">
        <title>Genomic Encyclopedia of Type Strains, Phase IV (KMG-IV): sequencing the most valuable type-strain genomes for metagenomic binning, comparative biology and taxonomic classification.</title>
        <authorList>
            <person name="Goeker M."/>
        </authorList>
    </citation>
    <scope>NUCLEOTIDE SEQUENCE [LARGE SCALE GENOMIC DNA]</scope>
    <source>
        <strain evidence="2 3">DSM 100316</strain>
    </source>
</reference>
<sequence>MAVAIIMRSRNSAWVIDQALTAIDSQQFCDYHLYLVDCSSTDSTQAMAAPFATTLLTISAESYFPGEVLNNAIEGCNEDIIVFINSDAVLLTPTSLGRIVAAFDDPEVSAVLGRQLARPEAQAWVKRDYQLSFPDKGPPPCWIGLSLPLAAVRRSAWLQHRFYTEAWASEDTEWGQWAKRNGYKVKYVAEAMAMHSHNYTLSQLYGRRFVEGEADLFIYDRSKVSLFETIKRILEKCVKDFFCCFLGRAWRELFMIPAQAWVYHWAYYSGQRLAWQRQRGDVKDAKYGQREALKRYQK</sequence>
<dbReference type="GO" id="GO:0044010">
    <property type="term" value="P:single-species biofilm formation"/>
    <property type="evidence" value="ECO:0007669"/>
    <property type="project" value="TreeGrafter"/>
</dbReference>
<keyword evidence="2" id="KW-0808">Transferase</keyword>
<dbReference type="InterPro" id="IPR029044">
    <property type="entry name" value="Nucleotide-diphossugar_trans"/>
</dbReference>
<organism evidence="2 3">
    <name type="scientific">Sinobacterium caligoides</name>
    <dbReference type="NCBI Taxonomy" id="933926"/>
    <lineage>
        <taxon>Bacteria</taxon>
        <taxon>Pseudomonadati</taxon>
        <taxon>Pseudomonadota</taxon>
        <taxon>Gammaproteobacteria</taxon>
        <taxon>Cellvibrionales</taxon>
        <taxon>Spongiibacteraceae</taxon>
        <taxon>Sinobacterium</taxon>
    </lineage>
</organism>
<evidence type="ECO:0000313" key="2">
    <source>
        <dbReference type="EMBL" id="ROS01512.1"/>
    </source>
</evidence>
<dbReference type="Proteomes" id="UP000275394">
    <property type="component" value="Unassembled WGS sequence"/>
</dbReference>
<accession>A0A3N2DP83</accession>